<sequence length="141" mass="16513">MPMGVVQRGNGLPSSALNPHAPMFVPAAYRNVEDFSDQWWSLVQSSPWFRDYWLRECFSESQFDFDCSDNFDSFFTDEDSLPVDGKIRGTEDKEREVRKDLILSRVSNWRKARAIESPRFYEKAPKIVNVKVNPRPIHQPR</sequence>
<dbReference type="Proteomes" id="UP001055811">
    <property type="component" value="Linkage Group LG06"/>
</dbReference>
<proteinExistence type="predicted"/>
<protein>
    <submittedName>
        <fullName evidence="1">Uncharacterized protein</fullName>
    </submittedName>
</protein>
<accession>A0ACB9BGC5</accession>
<reference evidence="1 2" key="2">
    <citation type="journal article" date="2022" name="Mol. Ecol. Resour.">
        <title>The genomes of chicory, endive, great burdock and yacon provide insights into Asteraceae paleo-polyploidization history and plant inulin production.</title>
        <authorList>
            <person name="Fan W."/>
            <person name="Wang S."/>
            <person name="Wang H."/>
            <person name="Wang A."/>
            <person name="Jiang F."/>
            <person name="Liu H."/>
            <person name="Zhao H."/>
            <person name="Xu D."/>
            <person name="Zhang Y."/>
        </authorList>
    </citation>
    <scope>NUCLEOTIDE SEQUENCE [LARGE SCALE GENOMIC DNA]</scope>
    <source>
        <strain evidence="2">cv. Punajuju</strain>
        <tissue evidence="1">Leaves</tissue>
    </source>
</reference>
<keyword evidence="2" id="KW-1185">Reference proteome</keyword>
<comment type="caution">
    <text evidence="1">The sequence shown here is derived from an EMBL/GenBank/DDBJ whole genome shotgun (WGS) entry which is preliminary data.</text>
</comment>
<dbReference type="EMBL" id="CM042014">
    <property type="protein sequence ID" value="KAI3720984.1"/>
    <property type="molecule type" value="Genomic_DNA"/>
</dbReference>
<gene>
    <name evidence="1" type="ORF">L2E82_31984</name>
</gene>
<reference evidence="2" key="1">
    <citation type="journal article" date="2022" name="Mol. Ecol. Resour.">
        <title>The genomes of chicory, endive, great burdock and yacon provide insights into Asteraceae palaeo-polyploidization history and plant inulin production.</title>
        <authorList>
            <person name="Fan W."/>
            <person name="Wang S."/>
            <person name="Wang H."/>
            <person name="Wang A."/>
            <person name="Jiang F."/>
            <person name="Liu H."/>
            <person name="Zhao H."/>
            <person name="Xu D."/>
            <person name="Zhang Y."/>
        </authorList>
    </citation>
    <scope>NUCLEOTIDE SEQUENCE [LARGE SCALE GENOMIC DNA]</scope>
    <source>
        <strain evidence="2">cv. Punajuju</strain>
    </source>
</reference>
<name>A0ACB9BGC5_CICIN</name>
<evidence type="ECO:0000313" key="1">
    <source>
        <dbReference type="EMBL" id="KAI3720984.1"/>
    </source>
</evidence>
<organism evidence="1 2">
    <name type="scientific">Cichorium intybus</name>
    <name type="common">Chicory</name>
    <dbReference type="NCBI Taxonomy" id="13427"/>
    <lineage>
        <taxon>Eukaryota</taxon>
        <taxon>Viridiplantae</taxon>
        <taxon>Streptophyta</taxon>
        <taxon>Embryophyta</taxon>
        <taxon>Tracheophyta</taxon>
        <taxon>Spermatophyta</taxon>
        <taxon>Magnoliopsida</taxon>
        <taxon>eudicotyledons</taxon>
        <taxon>Gunneridae</taxon>
        <taxon>Pentapetalae</taxon>
        <taxon>asterids</taxon>
        <taxon>campanulids</taxon>
        <taxon>Asterales</taxon>
        <taxon>Asteraceae</taxon>
        <taxon>Cichorioideae</taxon>
        <taxon>Cichorieae</taxon>
        <taxon>Cichoriinae</taxon>
        <taxon>Cichorium</taxon>
    </lineage>
</organism>
<evidence type="ECO:0000313" key="2">
    <source>
        <dbReference type="Proteomes" id="UP001055811"/>
    </source>
</evidence>